<evidence type="ECO:0000256" key="3">
    <source>
        <dbReference type="ARBA" id="ARBA00023125"/>
    </source>
</evidence>
<dbReference type="Gene3D" id="1.10.10.10">
    <property type="entry name" value="Winged helix-like DNA-binding domain superfamily/Winged helix DNA-binding domain"/>
    <property type="match status" value="1"/>
</dbReference>
<dbReference type="SUPFAM" id="SSF53850">
    <property type="entry name" value="Periplasmic binding protein-like II"/>
    <property type="match status" value="1"/>
</dbReference>
<evidence type="ECO:0000256" key="2">
    <source>
        <dbReference type="ARBA" id="ARBA00023015"/>
    </source>
</evidence>
<sequence>MNLTHLETFKTVAQLSSFSKAADSMGVSKGLVSRHIRALESELSCRLFFRTTRSVVLTEPGKELFSAAQQIDTISQKAAQSINMLTQDGYGYIRFTAPDALGPLIAKSALPAFAKENPNIHLELDFTTDIKDVEFGESDVALRSQKALPDNLVAKDIGALKDVLVCSPSLVNRHPINTLSDLLNVPCLKSSFDSSWNDWSLHSEDGQRVQLAAHGQYSSSSYEGLISLAMGGLGIACIPLALVEKSLADGSLVRILPNWSASQHHLHLVYTHQRFYPKKLREFIDAVMEWRKNKHHWFTD</sequence>
<reference evidence="6" key="1">
    <citation type="submission" date="2021-08" db="EMBL/GenBank/DDBJ databases">
        <authorList>
            <person name="Sakaguchi M."/>
            <person name="Kikuchi T."/>
            <person name="Urbanczyk H."/>
        </authorList>
    </citation>
    <scope>NUCLEOTIDE SEQUENCE</scope>
    <source>
        <strain evidence="6">020920N</strain>
    </source>
</reference>
<dbReference type="CDD" id="cd08422">
    <property type="entry name" value="PBP2_CrgA_like"/>
    <property type="match status" value="1"/>
</dbReference>
<evidence type="ECO:0000313" key="7">
    <source>
        <dbReference type="Proteomes" id="UP001056255"/>
    </source>
</evidence>
<dbReference type="Pfam" id="PF03466">
    <property type="entry name" value="LysR_substrate"/>
    <property type="match status" value="1"/>
</dbReference>
<dbReference type="PROSITE" id="PS50931">
    <property type="entry name" value="HTH_LYSR"/>
    <property type="match status" value="1"/>
</dbReference>
<dbReference type="SUPFAM" id="SSF46785">
    <property type="entry name" value="Winged helix' DNA-binding domain"/>
    <property type="match status" value="1"/>
</dbReference>
<protein>
    <submittedName>
        <fullName evidence="6">LysR family transcriptional regulator</fullName>
    </submittedName>
</protein>
<keyword evidence="4" id="KW-0804">Transcription</keyword>
<evidence type="ECO:0000256" key="4">
    <source>
        <dbReference type="ARBA" id="ARBA00023163"/>
    </source>
</evidence>
<proteinExistence type="inferred from homology"/>
<feature type="domain" description="HTH lysR-type" evidence="5">
    <location>
        <begin position="1"/>
        <end position="58"/>
    </location>
</feature>
<dbReference type="PANTHER" id="PTHR30537">
    <property type="entry name" value="HTH-TYPE TRANSCRIPTIONAL REGULATOR"/>
    <property type="match status" value="1"/>
</dbReference>
<keyword evidence="3" id="KW-0238">DNA-binding</keyword>
<dbReference type="EMBL" id="CP082276">
    <property type="protein sequence ID" value="USH04422.1"/>
    <property type="molecule type" value="Genomic_DNA"/>
</dbReference>
<dbReference type="InterPro" id="IPR005119">
    <property type="entry name" value="LysR_subst-bd"/>
</dbReference>
<evidence type="ECO:0000313" key="6">
    <source>
        <dbReference type="EMBL" id="USH04422.1"/>
    </source>
</evidence>
<dbReference type="InterPro" id="IPR000847">
    <property type="entry name" value="LysR_HTH_N"/>
</dbReference>
<dbReference type="Gene3D" id="3.40.190.290">
    <property type="match status" value="1"/>
</dbReference>
<accession>A0ABY4WZM0</accession>
<dbReference type="InterPro" id="IPR036390">
    <property type="entry name" value="WH_DNA-bd_sf"/>
</dbReference>
<evidence type="ECO:0000256" key="1">
    <source>
        <dbReference type="ARBA" id="ARBA00009437"/>
    </source>
</evidence>
<dbReference type="PANTHER" id="PTHR30537:SF5">
    <property type="entry name" value="HTH-TYPE TRANSCRIPTIONAL ACTIVATOR TTDR-RELATED"/>
    <property type="match status" value="1"/>
</dbReference>
<organism evidence="6 7">
    <name type="scientific">Grimontia kaedaensis</name>
    <dbReference type="NCBI Taxonomy" id="2872157"/>
    <lineage>
        <taxon>Bacteria</taxon>
        <taxon>Pseudomonadati</taxon>
        <taxon>Pseudomonadota</taxon>
        <taxon>Gammaproteobacteria</taxon>
        <taxon>Vibrionales</taxon>
        <taxon>Vibrionaceae</taxon>
        <taxon>Grimontia</taxon>
    </lineage>
</organism>
<comment type="similarity">
    <text evidence="1">Belongs to the LysR transcriptional regulatory family.</text>
</comment>
<name>A0ABY4WZM0_9GAMM</name>
<keyword evidence="7" id="KW-1185">Reference proteome</keyword>
<dbReference type="InterPro" id="IPR058163">
    <property type="entry name" value="LysR-type_TF_proteobact-type"/>
</dbReference>
<evidence type="ECO:0000259" key="5">
    <source>
        <dbReference type="PROSITE" id="PS50931"/>
    </source>
</evidence>
<dbReference type="Proteomes" id="UP001056255">
    <property type="component" value="Chromosome II"/>
</dbReference>
<gene>
    <name evidence="6" type="ORF">K6Q96_22055</name>
</gene>
<dbReference type="Pfam" id="PF00126">
    <property type="entry name" value="HTH_1"/>
    <property type="match status" value="1"/>
</dbReference>
<dbReference type="InterPro" id="IPR036388">
    <property type="entry name" value="WH-like_DNA-bd_sf"/>
</dbReference>
<keyword evidence="2" id="KW-0805">Transcription regulation</keyword>